<reference evidence="1 2" key="2">
    <citation type="submission" date="2019-09" db="EMBL/GenBank/DDBJ databases">
        <authorList>
            <person name="Jin C."/>
        </authorList>
    </citation>
    <scope>NUCLEOTIDE SEQUENCE [LARGE SCALE GENOMIC DNA]</scope>
    <source>
        <strain evidence="1 2">BN140078</strain>
    </source>
</reference>
<reference evidence="1 2" key="1">
    <citation type="submission" date="2019-09" db="EMBL/GenBank/DDBJ databases">
        <title>Chitinophaga ginsengihumi sp. nov., isolated from soil of ginseng rhizosphere.</title>
        <authorList>
            <person name="Lee J."/>
        </authorList>
    </citation>
    <scope>NUCLEOTIDE SEQUENCE [LARGE SCALE GENOMIC DNA]</scope>
    <source>
        <strain evidence="1 2">BN140078</strain>
    </source>
</reference>
<evidence type="ECO:0000313" key="2">
    <source>
        <dbReference type="Proteomes" id="UP000324611"/>
    </source>
</evidence>
<sequence>MIILLYGGASKSVFEMTDEEFEQAAQNILRRAKEKAFSEGLPIYFGRNGKLMAEYPDGRIEEVKKEL</sequence>
<protein>
    <submittedName>
        <fullName evidence="1">Uncharacterized protein</fullName>
    </submittedName>
</protein>
<dbReference type="AlphaFoldDB" id="A0A5B2VJX3"/>
<gene>
    <name evidence="1" type="ORF">F0L74_23905</name>
</gene>
<dbReference type="EMBL" id="VUOC01000004">
    <property type="protein sequence ID" value="KAA2239255.1"/>
    <property type="molecule type" value="Genomic_DNA"/>
</dbReference>
<keyword evidence="2" id="KW-1185">Reference proteome</keyword>
<comment type="caution">
    <text evidence="1">The sequence shown here is derived from an EMBL/GenBank/DDBJ whole genome shotgun (WGS) entry which is preliminary data.</text>
</comment>
<accession>A0A5B2VJX3</accession>
<organism evidence="1 2">
    <name type="scientific">Chitinophaga agrisoli</name>
    <dbReference type="NCBI Taxonomy" id="2607653"/>
    <lineage>
        <taxon>Bacteria</taxon>
        <taxon>Pseudomonadati</taxon>
        <taxon>Bacteroidota</taxon>
        <taxon>Chitinophagia</taxon>
        <taxon>Chitinophagales</taxon>
        <taxon>Chitinophagaceae</taxon>
        <taxon>Chitinophaga</taxon>
    </lineage>
</organism>
<proteinExistence type="predicted"/>
<evidence type="ECO:0000313" key="1">
    <source>
        <dbReference type="EMBL" id="KAA2239255.1"/>
    </source>
</evidence>
<name>A0A5B2VJX3_9BACT</name>
<dbReference type="Proteomes" id="UP000324611">
    <property type="component" value="Unassembled WGS sequence"/>
</dbReference>